<protein>
    <submittedName>
        <fullName evidence="13">Sec20 protein</fullName>
    </submittedName>
</protein>
<evidence type="ECO:0000256" key="2">
    <source>
        <dbReference type="ARBA" id="ARBA00022448"/>
    </source>
</evidence>
<dbReference type="Proteomes" id="UP000224006">
    <property type="component" value="Chromosome I"/>
</dbReference>
<feature type="region of interest" description="Disordered" evidence="10">
    <location>
        <begin position="329"/>
        <end position="445"/>
    </location>
</feature>
<evidence type="ECO:0000256" key="1">
    <source>
        <dbReference type="ARBA" id="ARBA00004163"/>
    </source>
</evidence>
<dbReference type="GeneID" id="40305781"/>
<comment type="caution">
    <text evidence="13">The sequence shown here is derived from an EMBL/GenBank/DDBJ whole genome shotgun (WGS) entry which is preliminary data.</text>
</comment>
<feature type="compositionally biased region" description="Basic and acidic residues" evidence="10">
    <location>
        <begin position="414"/>
        <end position="424"/>
    </location>
</feature>
<dbReference type="AlphaFoldDB" id="A0A2A9MQA9"/>
<evidence type="ECO:0000313" key="14">
    <source>
        <dbReference type="Proteomes" id="UP000224006"/>
    </source>
</evidence>
<dbReference type="PANTHER" id="PTHR12825:SF0">
    <property type="entry name" value="VESICLE TRANSPORT PROTEIN SEC20"/>
    <property type="match status" value="1"/>
</dbReference>
<keyword evidence="6 11" id="KW-1133">Transmembrane helix</keyword>
<feature type="compositionally biased region" description="Basic and acidic residues" evidence="10">
    <location>
        <begin position="367"/>
        <end position="383"/>
    </location>
</feature>
<evidence type="ECO:0000256" key="8">
    <source>
        <dbReference type="ARBA" id="ARBA00023136"/>
    </source>
</evidence>
<evidence type="ECO:0000256" key="10">
    <source>
        <dbReference type="SAM" id="MobiDB-lite"/>
    </source>
</evidence>
<evidence type="ECO:0000256" key="5">
    <source>
        <dbReference type="ARBA" id="ARBA00022892"/>
    </source>
</evidence>
<evidence type="ECO:0000256" key="3">
    <source>
        <dbReference type="ARBA" id="ARBA00022692"/>
    </source>
</evidence>
<sequence length="1039" mass="109411">MNRYCRLRGGSGGSGGREDRRGERAAGGVGSQGAPPAQATEAAVVGPPHRARKAPGVSDAAQQQQALEQQMLQRLPQAEAVAQLQDVARDLALLEDSLRSLLNDSAPGHEAQHDQLVHFRGRVARRISRYALLVRKSQGLVERLLDLQEQQLRLLQSNRGNGAGGGAEALSSGTLSSSAPLASLSSLSPSLTSSLADVAGAAEAVQAQREQLLQLQQRHQHNLQTFKSQLSAWWQRTERHFHTMRMANYVNALEATENAAANASAAENAAAALSSSRGASAATSFPPSSFSSSYAASFSLSSAQPGASRPNVGSVYSALHAHAVRKPGEVPAGVAPPESASNVPAFSASSSGNFAKPAFTSGSHAGADARAEEAQLHERENAREGNAPVRGEGQGDKRQDNEGTRLVKGTGRGLETERETLERREEEDDDAKERGGSQQTQQLRETRNAMAEELQRMQETQRQLQKSSGAIEQTETTYNVFGDRLASAKGILSTLKKRAETDSQLIWLAFLFFLGCCAFVVLRRLGILRLIISLTAGDWAARLFLSSDVLPRMQPLVGAPFDFAFESWSCIFALPRSPSLAVFLLPPPLSSTDPSVPPPFSADPVPTILPEDFETDFAPRPHPPEGDDLPPFPPSLSFSASRLDDDDADAASPSYEAAPGAPSDGATVVRSHQASHSAPSSRGASAAPRPSSPYASAPNPHAAAARAQRRPRPSNAEFSAPPPPSSASAAAARPVPLARRTATHSAHPSASSAASASQNASPAAADACSATASLPSGTGRRFAPSPARDIRGTGRPLADRSPASVRSAAASPSSRPSAPSVRPDGGRASREELSAGDSEAPADRGNAQAPPARKDPQARQGEQTNAAQAPEAGDAQAEGAQEDAQGSEAERGEAERTRHQEAGFARDDEATNRREATGTEPWPLEDTQIAENWEHNLESSVERQGKDAVFQGGTGSGDRAREAGSPGAEAPARLGDPKTPASRDRENRPLKLDRAADTPGDVRNKKTGNGVSSTARGNARRPHLQPTPGSAPRASRRMQ</sequence>
<keyword evidence="7" id="KW-0175">Coiled coil</keyword>
<keyword evidence="3 11" id="KW-0812">Transmembrane</keyword>
<dbReference type="InterPro" id="IPR005606">
    <property type="entry name" value="Sec20"/>
</dbReference>
<feature type="compositionally biased region" description="Polar residues" evidence="10">
    <location>
        <begin position="1007"/>
        <end position="1016"/>
    </location>
</feature>
<evidence type="ECO:0000313" key="13">
    <source>
        <dbReference type="EMBL" id="PFH38377.1"/>
    </source>
</evidence>
<comment type="similarity">
    <text evidence="9">Belongs to the SEC20 family.</text>
</comment>
<feature type="compositionally biased region" description="Basic and acidic residues" evidence="10">
    <location>
        <begin position="932"/>
        <end position="946"/>
    </location>
</feature>
<feature type="compositionally biased region" description="Low complexity" evidence="10">
    <location>
        <begin position="726"/>
        <end position="773"/>
    </location>
</feature>
<accession>A0A2A9MQA9</accession>
<keyword evidence="8 11" id="KW-0472">Membrane</keyword>
<keyword evidence="5" id="KW-0931">ER-Golgi transport</keyword>
<feature type="compositionally biased region" description="Basic and acidic residues" evidence="10">
    <location>
        <begin position="981"/>
        <end position="1004"/>
    </location>
</feature>
<evidence type="ECO:0000256" key="7">
    <source>
        <dbReference type="ARBA" id="ARBA00023054"/>
    </source>
</evidence>
<evidence type="ECO:0000256" key="6">
    <source>
        <dbReference type="ARBA" id="ARBA00022989"/>
    </source>
</evidence>
<gene>
    <name evidence="13" type="ORF">BESB_007180</name>
</gene>
<name>A0A2A9MQA9_BESBE</name>
<feature type="compositionally biased region" description="Basic and acidic residues" evidence="10">
    <location>
        <begin position="824"/>
        <end position="833"/>
    </location>
</feature>
<feature type="compositionally biased region" description="Low complexity" evidence="10">
    <location>
        <begin position="800"/>
        <end position="823"/>
    </location>
</feature>
<feature type="region of interest" description="Disordered" evidence="10">
    <location>
        <begin position="1"/>
        <end position="61"/>
    </location>
</feature>
<comment type="subcellular location">
    <subcellularLocation>
        <location evidence="1">Endoplasmic reticulum membrane</location>
        <topology evidence="1">Single-pass type IV membrane protein</topology>
    </subcellularLocation>
</comment>
<dbReference type="GO" id="GO:0031201">
    <property type="term" value="C:SNARE complex"/>
    <property type="evidence" value="ECO:0007669"/>
    <property type="project" value="TreeGrafter"/>
</dbReference>
<evidence type="ECO:0000256" key="11">
    <source>
        <dbReference type="SAM" id="Phobius"/>
    </source>
</evidence>
<feature type="domain" description="Sec20 C-terminal" evidence="12">
    <location>
        <begin position="437"/>
        <end position="525"/>
    </location>
</feature>
<feature type="transmembrane region" description="Helical" evidence="11">
    <location>
        <begin position="505"/>
        <end position="522"/>
    </location>
</feature>
<feature type="compositionally biased region" description="Basic and acidic residues" evidence="10">
    <location>
        <begin position="888"/>
        <end position="917"/>
    </location>
</feature>
<feature type="region of interest" description="Disordered" evidence="10">
    <location>
        <begin position="611"/>
        <end position="1039"/>
    </location>
</feature>
<dbReference type="Pfam" id="PF03908">
    <property type="entry name" value="Sec20"/>
    <property type="match status" value="1"/>
</dbReference>
<dbReference type="GO" id="GO:0005789">
    <property type="term" value="C:endoplasmic reticulum membrane"/>
    <property type="evidence" value="ECO:0007669"/>
    <property type="project" value="UniProtKB-SubCell"/>
</dbReference>
<evidence type="ECO:0000259" key="12">
    <source>
        <dbReference type="Pfam" id="PF03908"/>
    </source>
</evidence>
<feature type="compositionally biased region" description="Low complexity" evidence="10">
    <location>
        <begin position="674"/>
        <end position="706"/>
    </location>
</feature>
<dbReference type="GO" id="GO:0005484">
    <property type="term" value="F:SNAP receptor activity"/>
    <property type="evidence" value="ECO:0007669"/>
    <property type="project" value="InterPro"/>
</dbReference>
<reference evidence="13 14" key="1">
    <citation type="submission" date="2017-09" db="EMBL/GenBank/DDBJ databases">
        <title>Genome sequencing of Besnoitia besnoiti strain Bb-Ger1.</title>
        <authorList>
            <person name="Schares G."/>
            <person name="Venepally P."/>
            <person name="Lorenzi H.A."/>
        </authorList>
    </citation>
    <scope>NUCLEOTIDE SEQUENCE [LARGE SCALE GENOMIC DNA]</scope>
    <source>
        <strain evidence="13 14">Bb-Ger1</strain>
    </source>
</reference>
<evidence type="ECO:0000256" key="4">
    <source>
        <dbReference type="ARBA" id="ARBA00022824"/>
    </source>
</evidence>
<keyword evidence="14" id="KW-1185">Reference proteome</keyword>
<keyword evidence="4" id="KW-0256">Endoplasmic reticulum</keyword>
<dbReference type="OrthoDB" id="365988at2759"/>
<dbReference type="PANTHER" id="PTHR12825">
    <property type="entry name" value="BNIP1-RELATED"/>
    <property type="match status" value="1"/>
</dbReference>
<dbReference type="EMBL" id="NWUJ01000001">
    <property type="protein sequence ID" value="PFH38377.1"/>
    <property type="molecule type" value="Genomic_DNA"/>
</dbReference>
<keyword evidence="2" id="KW-0813">Transport</keyword>
<feature type="compositionally biased region" description="Basic and acidic residues" evidence="10">
    <location>
        <begin position="393"/>
        <end position="405"/>
    </location>
</feature>
<dbReference type="VEuPathDB" id="ToxoDB:BESB_007180"/>
<dbReference type="RefSeq" id="XP_029222386.1">
    <property type="nucleotide sequence ID" value="XM_029359473.1"/>
</dbReference>
<evidence type="ECO:0000256" key="9">
    <source>
        <dbReference type="ARBA" id="ARBA00037934"/>
    </source>
</evidence>
<organism evidence="13 14">
    <name type="scientific">Besnoitia besnoiti</name>
    <name type="common">Apicomplexan protozoan</name>
    <dbReference type="NCBI Taxonomy" id="94643"/>
    <lineage>
        <taxon>Eukaryota</taxon>
        <taxon>Sar</taxon>
        <taxon>Alveolata</taxon>
        <taxon>Apicomplexa</taxon>
        <taxon>Conoidasida</taxon>
        <taxon>Coccidia</taxon>
        <taxon>Eucoccidiorida</taxon>
        <taxon>Eimeriorina</taxon>
        <taxon>Sarcocystidae</taxon>
        <taxon>Besnoitia</taxon>
    </lineage>
</organism>
<dbReference type="STRING" id="94643.A0A2A9MQA9"/>
<dbReference type="KEGG" id="bbes:BESB_007180"/>
<dbReference type="GO" id="GO:0006890">
    <property type="term" value="P:retrograde vesicle-mediated transport, Golgi to endoplasmic reticulum"/>
    <property type="evidence" value="ECO:0007669"/>
    <property type="project" value="InterPro"/>
</dbReference>
<feature type="compositionally biased region" description="Polar residues" evidence="10">
    <location>
        <begin position="339"/>
        <end position="353"/>
    </location>
</feature>
<proteinExistence type="inferred from homology"/>
<feature type="compositionally biased region" description="Low complexity" evidence="10">
    <location>
        <begin position="866"/>
        <end position="887"/>
    </location>
</feature>
<dbReference type="InterPro" id="IPR056173">
    <property type="entry name" value="Sec20_C"/>
</dbReference>